<feature type="coiled-coil region" evidence="1">
    <location>
        <begin position="6"/>
        <end position="47"/>
    </location>
</feature>
<proteinExistence type="predicted"/>
<organism evidence="2">
    <name type="scientific">marine sediment metagenome</name>
    <dbReference type="NCBI Taxonomy" id="412755"/>
    <lineage>
        <taxon>unclassified sequences</taxon>
        <taxon>metagenomes</taxon>
        <taxon>ecological metagenomes</taxon>
    </lineage>
</organism>
<dbReference type="AlphaFoldDB" id="X0YWV8"/>
<protein>
    <submittedName>
        <fullName evidence="2">Uncharacterized protein</fullName>
    </submittedName>
</protein>
<evidence type="ECO:0000313" key="2">
    <source>
        <dbReference type="EMBL" id="GAG51047.1"/>
    </source>
</evidence>
<dbReference type="EMBL" id="BARS01056033">
    <property type="protein sequence ID" value="GAG51047.1"/>
    <property type="molecule type" value="Genomic_DNA"/>
</dbReference>
<name>X0YWV8_9ZZZZ</name>
<accession>X0YWV8</accession>
<keyword evidence="1" id="KW-0175">Coiled coil</keyword>
<evidence type="ECO:0000256" key="1">
    <source>
        <dbReference type="SAM" id="Coils"/>
    </source>
</evidence>
<feature type="non-terminal residue" evidence="2">
    <location>
        <position position="51"/>
    </location>
</feature>
<reference evidence="2" key="1">
    <citation type="journal article" date="2014" name="Front. Microbiol.">
        <title>High frequency of phylogenetically diverse reductive dehalogenase-homologous genes in deep subseafloor sedimentary metagenomes.</title>
        <authorList>
            <person name="Kawai M."/>
            <person name="Futagami T."/>
            <person name="Toyoda A."/>
            <person name="Takaki Y."/>
            <person name="Nishi S."/>
            <person name="Hori S."/>
            <person name="Arai W."/>
            <person name="Tsubouchi T."/>
            <person name="Morono Y."/>
            <person name="Uchiyama I."/>
            <person name="Ito T."/>
            <person name="Fujiyama A."/>
            <person name="Inagaki F."/>
            <person name="Takami H."/>
        </authorList>
    </citation>
    <scope>NUCLEOTIDE SEQUENCE</scope>
    <source>
        <strain evidence="2">Expedition CK06-06</strain>
    </source>
</reference>
<sequence>MTSPKEQFYIQRIAELEKQLKQRDERIATLEKQVAELADKVAKLLKNSSNS</sequence>
<gene>
    <name evidence="2" type="ORF">S01H1_82624</name>
</gene>
<comment type="caution">
    <text evidence="2">The sequence shown here is derived from an EMBL/GenBank/DDBJ whole genome shotgun (WGS) entry which is preliminary data.</text>
</comment>